<dbReference type="Pfam" id="PF07452">
    <property type="entry name" value="CHRD"/>
    <property type="match status" value="1"/>
</dbReference>
<dbReference type="InterPro" id="IPR010895">
    <property type="entry name" value="CHRD"/>
</dbReference>
<gene>
    <name evidence="11" type="ORF">FQ775_23060</name>
</gene>
<dbReference type="InterPro" id="IPR003995">
    <property type="entry name" value="RTX_toxin_determinant-A"/>
</dbReference>
<dbReference type="RefSeq" id="WP_167812746.1">
    <property type="nucleotide sequence ID" value="NZ_CP042301.2"/>
</dbReference>
<dbReference type="InterPro" id="IPR011049">
    <property type="entry name" value="Serralysin-like_metalloprot_C"/>
</dbReference>
<evidence type="ECO:0000256" key="7">
    <source>
        <dbReference type="ARBA" id="ARBA00023026"/>
    </source>
</evidence>
<dbReference type="PROSITE" id="PS00330">
    <property type="entry name" value="HEMOLYSIN_CALCIUM"/>
    <property type="match status" value="13"/>
</dbReference>
<evidence type="ECO:0000256" key="2">
    <source>
        <dbReference type="ARBA" id="ARBA00004370"/>
    </source>
</evidence>
<dbReference type="InterPro" id="IPR050557">
    <property type="entry name" value="RTX_toxin/Mannuronan_C5-epim"/>
</dbReference>
<sequence length="1140" mass="113598">MAAFFGTSQNDVYTFNFGANDTFVDFRSLYFSATLSGAQEVPPNGSAASGTAMAKLRASETRLDLSVETQGVDFGGQTPTGTDDVTGYHIHNADAGVNGPVVWNIETDVNTSVDAAAGSFTSVWSTADGLNAGLVGRLKASGLYVNIHTLSFPGGEIRGQLSAVAGSTGNDRIDVRPLGIGSFETIQAIAASVGQDTVLAVFANGVASTLTLAGFGVNQLAASQFIFETSQSNDTLSGTAGADDLFGAGGNDRLEGLAGNDRLFGETGNDVLVGGAGADQLFGGSGTDTADYSAAATRVAVNLADGTAFGSDAQGDVLSGIENIIGTNYVPLPDILTGDGGANRLEGLAGDDQLFGGGGNDVLVGGAGADQLFGGDGTDTADYSAAATRVAVNLANGTAFGSDAQGDVLSGIENIIGTNYVPLPDILTGNGGANRLDGLAGDDQLNGLGGNDVLVGGAGNDIANGGDGNDVLNGGDGDDTLDGGADDDFLTGGAGADMLIGGLGTDTAEYLNSTNRINVNLTTGAGLGGHAHGDTLAGIENIIGTNILLTDYLTGNAAANRIEGRAGDDEIRGMAGNDVLLGQDGNDLVMGGAGDDDLWGGFGNDQLKGEADNDRLLGGAGADQLDGGDGTDTADYSLSSARVAVNLAAGTGFGADAQGDTLVNVENLVGTDYLPLPDILTGDANGNHIDGRAGDDIIYGGDGNDTLVGGDGNDTLYGGDGNDTLTGGAGADTLTGGAGSDTVDYSDSNNRVAVNLGTNYAAGGHAAGDVISGVENIIGSNFLALGDVLTGDASANTLHGLAGNDELAGAGGDDVLFGGTGNDTLSGGEGNDTLHGEDGNDSLNGGEGDNHLFGGEGDDHLRGWNGTDTLTGGDGNDTLFGDDGNDHLFGGAGNDSLSGWWGDDTLDGGDGDDGLFGGRGTDTLTGGDGDDTLGGGDGADTLYGGDGTDTASFGSLTGVTVNLETGDAEGDTLFSIENVTSGSGDDELTGDAGANRLDGGAGADTLYGGDGADTLVGGDGADVLEGGGGNDIFAYFFQTFDYDESGDTITDFVQGEDKIDLSPTMGATPFTFLGQGEFTATTWGTAMELRYFLEDNPGTENDRTIVEGDIYGEDIGPRGEADFQIELAGLHNLTANDFIL</sequence>
<evidence type="ECO:0000313" key="12">
    <source>
        <dbReference type="Proteomes" id="UP000321389"/>
    </source>
</evidence>
<keyword evidence="6" id="KW-0677">Repeat</keyword>
<dbReference type="PRINTS" id="PR00313">
    <property type="entry name" value="CABNDNGRPT"/>
</dbReference>
<name>A0A5B8L530_9HYPH</name>
<proteinExistence type="predicted"/>
<dbReference type="Gene3D" id="2.150.10.10">
    <property type="entry name" value="Serralysin-like metalloprotease, C-terminal"/>
    <property type="match status" value="12"/>
</dbReference>
<dbReference type="GO" id="GO:0005509">
    <property type="term" value="F:calcium ion binding"/>
    <property type="evidence" value="ECO:0007669"/>
    <property type="project" value="InterPro"/>
</dbReference>
<keyword evidence="4" id="KW-0964">Secreted</keyword>
<comment type="subcellular location">
    <subcellularLocation>
        <location evidence="2">Membrane</location>
    </subcellularLocation>
    <subcellularLocation>
        <location evidence="3">Secreted</location>
    </subcellularLocation>
</comment>
<dbReference type="GO" id="GO:0016020">
    <property type="term" value="C:membrane"/>
    <property type="evidence" value="ECO:0007669"/>
    <property type="project" value="UniProtKB-SubCell"/>
</dbReference>
<dbReference type="PANTHER" id="PTHR38340">
    <property type="entry name" value="S-LAYER PROTEIN"/>
    <property type="match status" value="1"/>
</dbReference>
<dbReference type="InterPro" id="IPR001343">
    <property type="entry name" value="Hemolysn_Ca-bd"/>
</dbReference>
<dbReference type="SUPFAM" id="SSF51120">
    <property type="entry name" value="beta-Roll"/>
    <property type="match status" value="6"/>
</dbReference>
<dbReference type="SMART" id="SM00754">
    <property type="entry name" value="CHRD"/>
    <property type="match status" value="1"/>
</dbReference>
<dbReference type="InterPro" id="IPR013858">
    <property type="entry name" value="Peptidase_M10B_C"/>
</dbReference>
<dbReference type="PRINTS" id="PR01488">
    <property type="entry name" value="RTXTOXINA"/>
</dbReference>
<evidence type="ECO:0000256" key="4">
    <source>
        <dbReference type="ARBA" id="ARBA00022525"/>
    </source>
</evidence>
<organism evidence="11 12">
    <name type="scientific">Nitratireductor mangrovi</name>
    <dbReference type="NCBI Taxonomy" id="2599600"/>
    <lineage>
        <taxon>Bacteria</taxon>
        <taxon>Pseudomonadati</taxon>
        <taxon>Pseudomonadota</taxon>
        <taxon>Alphaproteobacteria</taxon>
        <taxon>Hyphomicrobiales</taxon>
        <taxon>Phyllobacteriaceae</taxon>
        <taxon>Nitratireductor</taxon>
    </lineage>
</organism>
<evidence type="ECO:0000313" key="11">
    <source>
        <dbReference type="EMBL" id="QDZ03014.2"/>
    </source>
</evidence>
<keyword evidence="8" id="KW-0472">Membrane</keyword>
<dbReference type="Proteomes" id="UP000321389">
    <property type="component" value="Chromosome"/>
</dbReference>
<reference evidence="11" key="1">
    <citation type="submission" date="2020-04" db="EMBL/GenBank/DDBJ databases">
        <title>Nitratireductor sp. nov. isolated from mangrove soil.</title>
        <authorList>
            <person name="Ye Y."/>
        </authorList>
    </citation>
    <scope>NUCLEOTIDE SEQUENCE</scope>
    <source>
        <strain evidence="11">SY7</strain>
    </source>
</reference>
<evidence type="ECO:0000256" key="5">
    <source>
        <dbReference type="ARBA" id="ARBA00022656"/>
    </source>
</evidence>
<dbReference type="GO" id="GO:0090729">
    <property type="term" value="F:toxin activity"/>
    <property type="evidence" value="ECO:0007669"/>
    <property type="project" value="UniProtKB-KW"/>
</dbReference>
<accession>A0A5B8L530</accession>
<evidence type="ECO:0000256" key="6">
    <source>
        <dbReference type="ARBA" id="ARBA00022737"/>
    </source>
</evidence>
<evidence type="ECO:0000256" key="1">
    <source>
        <dbReference type="ARBA" id="ARBA00001913"/>
    </source>
</evidence>
<dbReference type="InterPro" id="IPR018511">
    <property type="entry name" value="Hemolysin-typ_Ca-bd_CS"/>
</dbReference>
<comment type="cofactor">
    <cofactor evidence="1">
        <name>Ca(2+)</name>
        <dbReference type="ChEBI" id="CHEBI:29108"/>
    </cofactor>
</comment>
<dbReference type="PANTHER" id="PTHR38340:SF1">
    <property type="entry name" value="S-LAYER PROTEIN"/>
    <property type="match status" value="1"/>
</dbReference>
<evidence type="ECO:0000256" key="8">
    <source>
        <dbReference type="ARBA" id="ARBA00023136"/>
    </source>
</evidence>
<feature type="domain" description="CHRD" evidence="10">
    <location>
        <begin position="27"/>
        <end position="166"/>
    </location>
</feature>
<keyword evidence="5" id="KW-0800">Toxin</keyword>
<dbReference type="GO" id="GO:0005615">
    <property type="term" value="C:extracellular space"/>
    <property type="evidence" value="ECO:0007669"/>
    <property type="project" value="InterPro"/>
</dbReference>
<dbReference type="EMBL" id="CP042301">
    <property type="protein sequence ID" value="QDZ03014.2"/>
    <property type="molecule type" value="Genomic_DNA"/>
</dbReference>
<dbReference type="Pfam" id="PF08548">
    <property type="entry name" value="Peptidase_M10_C"/>
    <property type="match status" value="1"/>
</dbReference>
<dbReference type="AlphaFoldDB" id="A0A5B8L530"/>
<evidence type="ECO:0000256" key="9">
    <source>
        <dbReference type="SAM" id="MobiDB-lite"/>
    </source>
</evidence>
<evidence type="ECO:0000259" key="10">
    <source>
        <dbReference type="PROSITE" id="PS50933"/>
    </source>
</evidence>
<feature type="region of interest" description="Disordered" evidence="9">
    <location>
        <begin position="819"/>
        <end position="869"/>
    </location>
</feature>
<evidence type="ECO:0000256" key="3">
    <source>
        <dbReference type="ARBA" id="ARBA00004613"/>
    </source>
</evidence>
<keyword evidence="12" id="KW-1185">Reference proteome</keyword>
<dbReference type="PROSITE" id="PS50933">
    <property type="entry name" value="CHRD"/>
    <property type="match status" value="1"/>
</dbReference>
<keyword evidence="7" id="KW-0843">Virulence</keyword>
<dbReference type="KEGG" id="niy:FQ775_23060"/>
<protein>
    <submittedName>
        <fullName evidence="11">CHRD domain-containing protein</fullName>
    </submittedName>
</protein>
<dbReference type="Pfam" id="PF00353">
    <property type="entry name" value="HemolysinCabind"/>
    <property type="match status" value="10"/>
</dbReference>